<feature type="active site" description="Charge relay system" evidence="4">
    <location>
        <position position="368"/>
    </location>
</feature>
<dbReference type="GO" id="GO:0051793">
    <property type="term" value="P:medium-chain fatty acid catabolic process"/>
    <property type="evidence" value="ECO:0007669"/>
    <property type="project" value="TreeGrafter"/>
</dbReference>
<evidence type="ECO:0000256" key="1">
    <source>
        <dbReference type="ARBA" id="ARBA00010884"/>
    </source>
</evidence>
<name>X6MYQ6_RETFI</name>
<feature type="non-terminal residue" evidence="7">
    <location>
        <position position="1"/>
    </location>
</feature>
<dbReference type="InterPro" id="IPR000952">
    <property type="entry name" value="AB_hydrolase_4_CS"/>
</dbReference>
<evidence type="ECO:0000256" key="2">
    <source>
        <dbReference type="ARBA" id="ARBA00022487"/>
    </source>
</evidence>
<feature type="active site" description="Charge relay system" evidence="4">
    <location>
        <position position="115"/>
    </location>
</feature>
<dbReference type="Pfam" id="PF12146">
    <property type="entry name" value="Hydrolase_4"/>
    <property type="match status" value="1"/>
</dbReference>
<evidence type="ECO:0000256" key="4">
    <source>
        <dbReference type="PIRSR" id="PIRSR005211-1"/>
    </source>
</evidence>
<reference evidence="7 8" key="1">
    <citation type="journal article" date="2013" name="Curr. Biol.">
        <title>The Genome of the Foraminiferan Reticulomyxa filosa.</title>
        <authorList>
            <person name="Glockner G."/>
            <person name="Hulsmann N."/>
            <person name="Schleicher M."/>
            <person name="Noegel A.A."/>
            <person name="Eichinger L."/>
            <person name="Gallinger C."/>
            <person name="Pawlowski J."/>
            <person name="Sierra R."/>
            <person name="Euteneuer U."/>
            <person name="Pillet L."/>
            <person name="Moustafa A."/>
            <person name="Platzer M."/>
            <person name="Groth M."/>
            <person name="Szafranski K."/>
            <person name="Schliwa M."/>
        </authorList>
    </citation>
    <scope>NUCLEOTIDE SEQUENCE [LARGE SCALE GENOMIC DNA]</scope>
</reference>
<dbReference type="GO" id="GO:0051792">
    <property type="term" value="P:medium-chain fatty acid biosynthetic process"/>
    <property type="evidence" value="ECO:0007669"/>
    <property type="project" value="TreeGrafter"/>
</dbReference>
<dbReference type="PIRSF" id="PIRSF005211">
    <property type="entry name" value="Ab_hydro_YheT"/>
    <property type="match status" value="1"/>
</dbReference>
<dbReference type="PROSITE" id="PS01133">
    <property type="entry name" value="UPF0017"/>
    <property type="match status" value="1"/>
</dbReference>
<evidence type="ECO:0000313" key="7">
    <source>
        <dbReference type="EMBL" id="ETO18926.1"/>
    </source>
</evidence>
<feature type="compositionally biased region" description="Basic and acidic residues" evidence="5">
    <location>
        <begin position="248"/>
        <end position="261"/>
    </location>
</feature>
<feature type="domain" description="Serine aminopeptidase S33" evidence="6">
    <location>
        <begin position="72"/>
        <end position="170"/>
    </location>
</feature>
<evidence type="ECO:0000313" key="8">
    <source>
        <dbReference type="Proteomes" id="UP000023152"/>
    </source>
</evidence>
<dbReference type="Proteomes" id="UP000023152">
    <property type="component" value="Unassembled WGS sequence"/>
</dbReference>
<evidence type="ECO:0000259" key="6">
    <source>
        <dbReference type="Pfam" id="PF12146"/>
    </source>
</evidence>
<dbReference type="SUPFAM" id="SSF53474">
    <property type="entry name" value="alpha/beta-Hydrolases"/>
    <property type="match status" value="1"/>
</dbReference>
<organism evidence="7 8">
    <name type="scientific">Reticulomyxa filosa</name>
    <dbReference type="NCBI Taxonomy" id="46433"/>
    <lineage>
        <taxon>Eukaryota</taxon>
        <taxon>Sar</taxon>
        <taxon>Rhizaria</taxon>
        <taxon>Retaria</taxon>
        <taxon>Foraminifera</taxon>
        <taxon>Monothalamids</taxon>
        <taxon>Reticulomyxidae</taxon>
        <taxon>Reticulomyxa</taxon>
    </lineage>
</organism>
<accession>X6MYQ6</accession>
<keyword evidence="8" id="KW-1185">Reference proteome</keyword>
<dbReference type="PANTHER" id="PTHR10794">
    <property type="entry name" value="ABHYDROLASE DOMAIN-CONTAINING PROTEIN"/>
    <property type="match status" value="1"/>
</dbReference>
<feature type="compositionally biased region" description="Basic and acidic residues" evidence="5">
    <location>
        <begin position="228"/>
        <end position="241"/>
    </location>
</feature>
<keyword evidence="3" id="KW-0378">Hydrolase</keyword>
<comment type="caution">
    <text evidence="7">The sequence shown here is derived from an EMBL/GenBank/DDBJ whole genome shotgun (WGS) entry which is preliminary data.</text>
</comment>
<dbReference type="InterPro" id="IPR050960">
    <property type="entry name" value="AB_hydrolase_4_sf"/>
</dbReference>
<sequence>RLPFKVIEEKVKVRALQHFLTEGWCVLQWTSDRFPQKCEKFPELSPIVIICPGRIEKKGRNKKLFFFFFWIRGCGPSKLENPLAYSSGFTDDLRQVVAHIREKYPKRPLFGVGYSLGSNYLGKYLGEESNDCTLSGAVLCTALIDLPACGYLLQQSWLGQLYDHFLTKAVVSVVMYKANSVFETGKPPERRPFHRRFLQKDGSLLSKKKKFNVGTLVWIGDASDEKNVSENEEVKESKENQSDDDSCSEIKTDDSPRKAEMHANASSRLLFHKDHTTKSQSKFHPKRASQMSTLREFDQYITSQEFGYRSSNEYYFKSSCGYYLQDIQVPTLMINSQNDVIVPIGVVQPDDFWGNPFLAAVITRYGSHGMDWLTGVFNFKSWSAEVVVEYFRAILMLEQQGTDMIKDEASLVK</sequence>
<dbReference type="GO" id="GO:0008126">
    <property type="term" value="F:acetylesterase activity"/>
    <property type="evidence" value="ECO:0007669"/>
    <property type="project" value="TreeGrafter"/>
</dbReference>
<dbReference type="InterPro" id="IPR029058">
    <property type="entry name" value="AB_hydrolase_fold"/>
</dbReference>
<keyword evidence="2" id="KW-0719">Serine esterase</keyword>
<dbReference type="InterPro" id="IPR012020">
    <property type="entry name" value="ABHD4"/>
</dbReference>
<dbReference type="InterPro" id="IPR022742">
    <property type="entry name" value="Hydrolase_4"/>
</dbReference>
<dbReference type="AlphaFoldDB" id="X6MYQ6"/>
<dbReference type="EMBL" id="ASPP01014242">
    <property type="protein sequence ID" value="ETO18926.1"/>
    <property type="molecule type" value="Genomic_DNA"/>
</dbReference>
<gene>
    <name evidence="7" type="ORF">RFI_18314</name>
</gene>
<dbReference type="PANTHER" id="PTHR10794:SF63">
    <property type="entry name" value="ALPHA_BETA HYDROLASE 1, ISOFORM A"/>
    <property type="match status" value="1"/>
</dbReference>
<dbReference type="GO" id="GO:0047372">
    <property type="term" value="F:monoacylglycerol lipase activity"/>
    <property type="evidence" value="ECO:0007669"/>
    <property type="project" value="TreeGrafter"/>
</dbReference>
<dbReference type="Gene3D" id="3.40.50.1820">
    <property type="entry name" value="alpha/beta hydrolase"/>
    <property type="match status" value="1"/>
</dbReference>
<evidence type="ECO:0000256" key="3">
    <source>
        <dbReference type="ARBA" id="ARBA00022801"/>
    </source>
</evidence>
<proteinExistence type="inferred from homology"/>
<feature type="region of interest" description="Disordered" evidence="5">
    <location>
        <begin position="228"/>
        <end position="262"/>
    </location>
</feature>
<feature type="active site" description="Charge relay system" evidence="4">
    <location>
        <position position="339"/>
    </location>
</feature>
<dbReference type="OrthoDB" id="5954035at2759"/>
<protein>
    <recommendedName>
        <fullName evidence="6">Serine aminopeptidase S33 domain-containing protein</fullName>
    </recommendedName>
</protein>
<comment type="similarity">
    <text evidence="1">Belongs to the AB hydrolase superfamily. AB hydrolase 4 family.</text>
</comment>
<evidence type="ECO:0000256" key="5">
    <source>
        <dbReference type="SAM" id="MobiDB-lite"/>
    </source>
</evidence>